<keyword evidence="2" id="KW-1185">Reference proteome</keyword>
<dbReference type="EMBL" id="PSNW01000003">
    <property type="protein sequence ID" value="PPE74583.1"/>
    <property type="molecule type" value="Genomic_DNA"/>
</dbReference>
<dbReference type="AlphaFoldDB" id="A0A2S5THX7"/>
<organism evidence="1 2">
    <name type="scientific">Solimonas fluminis</name>
    <dbReference type="NCBI Taxonomy" id="2086571"/>
    <lineage>
        <taxon>Bacteria</taxon>
        <taxon>Pseudomonadati</taxon>
        <taxon>Pseudomonadota</taxon>
        <taxon>Gammaproteobacteria</taxon>
        <taxon>Nevskiales</taxon>
        <taxon>Nevskiaceae</taxon>
        <taxon>Solimonas</taxon>
    </lineage>
</organism>
<accession>A0A2S5THX7</accession>
<comment type="caution">
    <text evidence="1">The sequence shown here is derived from an EMBL/GenBank/DDBJ whole genome shotgun (WGS) entry which is preliminary data.</text>
</comment>
<name>A0A2S5THX7_9GAMM</name>
<evidence type="ECO:0000313" key="2">
    <source>
        <dbReference type="Proteomes" id="UP000238220"/>
    </source>
</evidence>
<protein>
    <submittedName>
        <fullName evidence="1">Uncharacterized protein</fullName>
    </submittedName>
</protein>
<proteinExistence type="predicted"/>
<evidence type="ECO:0000313" key="1">
    <source>
        <dbReference type="EMBL" id="PPE74583.1"/>
    </source>
</evidence>
<reference evidence="1 2" key="1">
    <citation type="submission" date="2018-02" db="EMBL/GenBank/DDBJ databases">
        <title>Genome sequencing of Solimonas sp. HR-BB.</title>
        <authorList>
            <person name="Lee Y."/>
            <person name="Jeon C.O."/>
        </authorList>
    </citation>
    <scope>NUCLEOTIDE SEQUENCE [LARGE SCALE GENOMIC DNA]</scope>
    <source>
        <strain evidence="1 2">HR-BB</strain>
    </source>
</reference>
<gene>
    <name evidence="1" type="ORF">C3942_07420</name>
</gene>
<dbReference type="Proteomes" id="UP000238220">
    <property type="component" value="Unassembled WGS sequence"/>
</dbReference>
<sequence length="128" mass="14226">MAVLIGLGLLLLWGLMPSSDTPSAEQDVERLLLSMQESSLENCRLDAQRREIPDPNDSDDMESMGFARMNTHVSMICTNGRINGNASTYRTRLGALWNSFGLTQCGVDYCQEAWASGRQAFTVTTIRF</sequence>